<dbReference type="PANTHER" id="PTHR48228">
    <property type="entry name" value="SUCCINYL-COA--D-CITRAMALATE COA-TRANSFERASE"/>
    <property type="match status" value="1"/>
</dbReference>
<gene>
    <name evidence="1" type="ORF">SAMN05216498_0696</name>
</gene>
<dbReference type="EMBL" id="FNIG01000001">
    <property type="protein sequence ID" value="SDM82357.1"/>
    <property type="molecule type" value="Genomic_DNA"/>
</dbReference>
<evidence type="ECO:0000313" key="2">
    <source>
        <dbReference type="Proteomes" id="UP000199334"/>
    </source>
</evidence>
<organism evidence="1 2">
    <name type="scientific">Tenuibacillus multivorans</name>
    <dbReference type="NCBI Taxonomy" id="237069"/>
    <lineage>
        <taxon>Bacteria</taxon>
        <taxon>Bacillati</taxon>
        <taxon>Bacillota</taxon>
        <taxon>Bacilli</taxon>
        <taxon>Bacillales</taxon>
        <taxon>Bacillaceae</taxon>
        <taxon>Tenuibacillus</taxon>
    </lineage>
</organism>
<dbReference type="InterPro" id="IPR044855">
    <property type="entry name" value="CoA-Trfase_III_dom3_sf"/>
</dbReference>
<keyword evidence="1" id="KW-0808">Transferase</keyword>
<proteinExistence type="predicted"/>
<dbReference type="RefSeq" id="WP_093855210.1">
    <property type="nucleotide sequence ID" value="NZ_BJVZ01000003.1"/>
</dbReference>
<dbReference type="Proteomes" id="UP000199334">
    <property type="component" value="Unassembled WGS sequence"/>
</dbReference>
<dbReference type="PANTHER" id="PTHR48228:SF5">
    <property type="entry name" value="ALPHA-METHYLACYL-COA RACEMASE"/>
    <property type="match status" value="1"/>
</dbReference>
<dbReference type="SUPFAM" id="SSF89796">
    <property type="entry name" value="CoA-transferase family III (CaiB/BaiF)"/>
    <property type="match status" value="1"/>
</dbReference>
<dbReference type="InterPro" id="IPR023606">
    <property type="entry name" value="CoA-Trfase_III_dom_1_sf"/>
</dbReference>
<dbReference type="Gene3D" id="3.30.1540.10">
    <property type="entry name" value="formyl-coa transferase, domain 3"/>
    <property type="match status" value="1"/>
</dbReference>
<dbReference type="GO" id="GO:0016740">
    <property type="term" value="F:transferase activity"/>
    <property type="evidence" value="ECO:0007669"/>
    <property type="project" value="UniProtKB-KW"/>
</dbReference>
<dbReference type="InterPro" id="IPR003673">
    <property type="entry name" value="CoA-Trfase_fam_III"/>
</dbReference>
<accession>A0A1G9WDI1</accession>
<reference evidence="1 2" key="1">
    <citation type="submission" date="2016-10" db="EMBL/GenBank/DDBJ databases">
        <authorList>
            <person name="de Groot N.N."/>
        </authorList>
    </citation>
    <scope>NUCLEOTIDE SEQUENCE [LARGE SCALE GENOMIC DNA]</scope>
    <source>
        <strain evidence="1 2">CGMCC 1.3442</strain>
    </source>
</reference>
<dbReference type="AlphaFoldDB" id="A0A1G9WDI1"/>
<dbReference type="Gene3D" id="3.40.50.10540">
    <property type="entry name" value="Crotonobetainyl-coa:carnitine coa-transferase, domain 1"/>
    <property type="match status" value="1"/>
</dbReference>
<dbReference type="STRING" id="237069.SAMN05216498_0696"/>
<evidence type="ECO:0000313" key="1">
    <source>
        <dbReference type="EMBL" id="SDM82357.1"/>
    </source>
</evidence>
<sequence length="369" mass="41124">MLQGLRVIDFSQYLPGPFATLRLVDWGAEVIKVEPPQGDPARGMAKEALFAVNNRGKKSVAINLKEEKGQNLALDLIKKADVVVESFRPGVMNQFGLGYDHAKSVNEKIVYLSLTGFGQNSPYRDQGSHDSNYLAMSGMLSQLKDVSGRPIHPTNTLADLIGGIAASEAITAALFQREKTGNGTYIDLAMTDAIFNMMGNHVMLSLLAQINSGIPVLNGSSANYHIYKTKDERFMTLGALEYKFWKNFCEAVGRVDWLESYPDHLTDQNLFEEVEQLFLTKPQSEWTEIGEEHDCCLFPVLEIGEAVKSAYVKERDLIKNNMFVQTHYQSAQDGVISTAKLSEHTDEVLSKLLNKDPQEIQRLRTDGVI</sequence>
<dbReference type="OrthoDB" id="9797653at2"/>
<protein>
    <submittedName>
        <fullName evidence="1">Crotonobetainyl-CoA:carnitine CoA-transferase CaiB</fullName>
    </submittedName>
</protein>
<dbReference type="Pfam" id="PF02515">
    <property type="entry name" value="CoA_transf_3"/>
    <property type="match status" value="1"/>
</dbReference>
<name>A0A1G9WDI1_9BACI</name>
<keyword evidence="2" id="KW-1185">Reference proteome</keyword>
<dbReference type="InterPro" id="IPR050509">
    <property type="entry name" value="CoA-transferase_III"/>
</dbReference>